<feature type="domain" description="DUF1559" evidence="1">
    <location>
        <begin position="42"/>
        <end position="314"/>
    </location>
</feature>
<protein>
    <recommendedName>
        <fullName evidence="1">DUF1559 domain-containing protein</fullName>
    </recommendedName>
</protein>
<dbReference type="SUPFAM" id="SSF54523">
    <property type="entry name" value="Pili subunits"/>
    <property type="match status" value="1"/>
</dbReference>
<dbReference type="Proteomes" id="UP000325286">
    <property type="component" value="Chromosome"/>
</dbReference>
<dbReference type="InterPro" id="IPR045584">
    <property type="entry name" value="Pilin-like"/>
</dbReference>
<keyword evidence="3" id="KW-1185">Reference proteome</keyword>
<dbReference type="KEGG" id="rul:UC8_19140"/>
<dbReference type="AlphaFoldDB" id="A0A5B9QPT1"/>
<evidence type="ECO:0000313" key="3">
    <source>
        <dbReference type="Proteomes" id="UP000325286"/>
    </source>
</evidence>
<evidence type="ECO:0000313" key="2">
    <source>
        <dbReference type="EMBL" id="QEG39912.1"/>
    </source>
</evidence>
<dbReference type="PANTHER" id="PTHR30093:SF2">
    <property type="entry name" value="TYPE II SECRETION SYSTEM PROTEIN H"/>
    <property type="match status" value="1"/>
</dbReference>
<evidence type="ECO:0000259" key="1">
    <source>
        <dbReference type="Pfam" id="PF07596"/>
    </source>
</evidence>
<dbReference type="Pfam" id="PF07963">
    <property type="entry name" value="N_methyl"/>
    <property type="match status" value="1"/>
</dbReference>
<dbReference type="PANTHER" id="PTHR30093">
    <property type="entry name" value="GENERAL SECRETION PATHWAY PROTEIN G"/>
    <property type="match status" value="1"/>
</dbReference>
<sequence length="342" mass="36610">MRHSILMDGVFMSKRSGFTLVELLVVIAIIGVLVGLLLPAVQAAREAARRMQCSNNLKQLSLAAHNYHDTFLVLPSGYIDTVPKVDNEGYWAWSALILPFIEQDNLHEQLQVNSLRPSQTMALNQAVMQTPVSAFRCPSDVGPEVHNEAVSAGYAIAKKPGGGNFGLPVCNYVASNGTANVRQKQATNMGLGTSGATGAFYRDSRVKLGDIKDGTSNTFLIGERAWEMNAVRTDGGTAFAVRDANAAGPSAQDAGNAAWNQGLVTIFGTTRWGINPPVTAPNSEMQNSYMSLHPGGVQFGYADGSVHFIAETIETNQLSPWYIDSPLEALAGIRDGEPVTSP</sequence>
<dbReference type="InterPro" id="IPR012902">
    <property type="entry name" value="N_methyl_site"/>
</dbReference>
<dbReference type="NCBIfam" id="TIGR04294">
    <property type="entry name" value="pre_pil_HX9DG"/>
    <property type="match status" value="1"/>
</dbReference>
<dbReference type="InterPro" id="IPR027558">
    <property type="entry name" value="Pre_pil_HX9DG_C"/>
</dbReference>
<dbReference type="Pfam" id="PF07596">
    <property type="entry name" value="SBP_bac_10"/>
    <property type="match status" value="1"/>
</dbReference>
<dbReference type="EMBL" id="CP042914">
    <property type="protein sequence ID" value="QEG39912.1"/>
    <property type="molecule type" value="Genomic_DNA"/>
</dbReference>
<proteinExistence type="predicted"/>
<dbReference type="NCBIfam" id="TIGR02532">
    <property type="entry name" value="IV_pilin_GFxxxE"/>
    <property type="match status" value="1"/>
</dbReference>
<reference evidence="2 3" key="1">
    <citation type="submission" date="2019-08" db="EMBL/GenBank/DDBJ databases">
        <title>Deep-cultivation of Planctomycetes and their phenomic and genomic characterization uncovers novel biology.</title>
        <authorList>
            <person name="Wiegand S."/>
            <person name="Jogler M."/>
            <person name="Boedeker C."/>
            <person name="Pinto D."/>
            <person name="Vollmers J."/>
            <person name="Rivas-Marin E."/>
            <person name="Kohn T."/>
            <person name="Peeters S.H."/>
            <person name="Heuer A."/>
            <person name="Rast P."/>
            <person name="Oberbeckmann S."/>
            <person name="Bunk B."/>
            <person name="Jeske O."/>
            <person name="Meyerdierks A."/>
            <person name="Storesund J.E."/>
            <person name="Kallscheuer N."/>
            <person name="Luecker S."/>
            <person name="Lage O.M."/>
            <person name="Pohl T."/>
            <person name="Merkel B.J."/>
            <person name="Hornburger P."/>
            <person name="Mueller R.-W."/>
            <person name="Bruemmer F."/>
            <person name="Labrenz M."/>
            <person name="Spormann A.M."/>
            <person name="Op den Camp H."/>
            <person name="Overmann J."/>
            <person name="Amann R."/>
            <person name="Jetten M.S.M."/>
            <person name="Mascher T."/>
            <person name="Medema M.H."/>
            <person name="Devos D.P."/>
            <person name="Kaster A.-K."/>
            <person name="Ovreas L."/>
            <person name="Rohde M."/>
            <person name="Galperin M.Y."/>
            <person name="Jogler C."/>
        </authorList>
    </citation>
    <scope>NUCLEOTIDE SEQUENCE [LARGE SCALE GENOMIC DNA]</scope>
    <source>
        <strain evidence="2 3">UC8</strain>
    </source>
</reference>
<dbReference type="PROSITE" id="PS00409">
    <property type="entry name" value="PROKAR_NTER_METHYL"/>
    <property type="match status" value="1"/>
</dbReference>
<dbReference type="Gene3D" id="3.30.700.10">
    <property type="entry name" value="Glycoprotein, Type 4 Pilin"/>
    <property type="match status" value="1"/>
</dbReference>
<name>A0A5B9QPT1_9BACT</name>
<dbReference type="InterPro" id="IPR011453">
    <property type="entry name" value="DUF1559"/>
</dbReference>
<organism evidence="2 3">
    <name type="scientific">Roseimaritima ulvae</name>
    <dbReference type="NCBI Taxonomy" id="980254"/>
    <lineage>
        <taxon>Bacteria</taxon>
        <taxon>Pseudomonadati</taxon>
        <taxon>Planctomycetota</taxon>
        <taxon>Planctomycetia</taxon>
        <taxon>Pirellulales</taxon>
        <taxon>Pirellulaceae</taxon>
        <taxon>Roseimaritima</taxon>
    </lineage>
</organism>
<accession>A0A5B9QPT1</accession>
<gene>
    <name evidence="2" type="ORF">UC8_19140</name>
</gene>